<dbReference type="InterPro" id="IPR050553">
    <property type="entry name" value="Thioredoxin_ResA/DsbE_sf"/>
</dbReference>
<evidence type="ECO:0000256" key="1">
    <source>
        <dbReference type="SAM" id="SignalP"/>
    </source>
</evidence>
<organism evidence="3 4">
    <name type="scientific">candidate division TA06 bacterium DG_24</name>
    <dbReference type="NCBI Taxonomy" id="1703770"/>
    <lineage>
        <taxon>Bacteria</taxon>
        <taxon>Bacteria division TA06</taxon>
    </lineage>
</organism>
<dbReference type="Gene3D" id="3.40.30.10">
    <property type="entry name" value="Glutaredoxin"/>
    <property type="match status" value="1"/>
</dbReference>
<dbReference type="SUPFAM" id="SSF52833">
    <property type="entry name" value="Thioredoxin-like"/>
    <property type="match status" value="1"/>
</dbReference>
<name>A0A0S7WRT7_UNCT6</name>
<dbReference type="Proteomes" id="UP000052008">
    <property type="component" value="Unassembled WGS sequence"/>
</dbReference>
<dbReference type="InterPro" id="IPR000866">
    <property type="entry name" value="AhpC/TSA"/>
</dbReference>
<keyword evidence="1" id="KW-0732">Signal</keyword>
<dbReference type="Pfam" id="PF00578">
    <property type="entry name" value="AhpC-TSA"/>
    <property type="match status" value="1"/>
</dbReference>
<dbReference type="GO" id="GO:0016491">
    <property type="term" value="F:oxidoreductase activity"/>
    <property type="evidence" value="ECO:0007669"/>
    <property type="project" value="InterPro"/>
</dbReference>
<sequence>MRTMLSFLAVILLLAGCGGQGESPSTSADMAPDFTLKNLDGRDVSLRDFRGKIVLLDFWATWCPPCIQELPHFVELYDAYKVDGFEIIGIALDAGGVSVVKPFIEERGIEYTTLIGTDEVTQAYGGVRGIPTTFIIDREGKIYKKYQGYRDKSVFENDIKRLLGRS</sequence>
<dbReference type="InterPro" id="IPR036249">
    <property type="entry name" value="Thioredoxin-like_sf"/>
</dbReference>
<dbReference type="AlphaFoldDB" id="A0A0S7WRT7"/>
<dbReference type="PANTHER" id="PTHR42852:SF13">
    <property type="entry name" value="PROTEIN DIPZ"/>
    <property type="match status" value="1"/>
</dbReference>
<proteinExistence type="predicted"/>
<dbReference type="CDD" id="cd02966">
    <property type="entry name" value="TlpA_like_family"/>
    <property type="match status" value="1"/>
</dbReference>
<evidence type="ECO:0000313" key="4">
    <source>
        <dbReference type="Proteomes" id="UP000052008"/>
    </source>
</evidence>
<dbReference type="GO" id="GO:0016209">
    <property type="term" value="F:antioxidant activity"/>
    <property type="evidence" value="ECO:0007669"/>
    <property type="project" value="InterPro"/>
</dbReference>
<comment type="caution">
    <text evidence="3">The sequence shown here is derived from an EMBL/GenBank/DDBJ whole genome shotgun (WGS) entry which is preliminary data.</text>
</comment>
<feature type="chain" id="PRO_5006639598" description="Thioredoxin domain-containing protein" evidence="1">
    <location>
        <begin position="21"/>
        <end position="166"/>
    </location>
</feature>
<gene>
    <name evidence="3" type="ORF">AMJ39_07185</name>
</gene>
<evidence type="ECO:0000259" key="2">
    <source>
        <dbReference type="PROSITE" id="PS51352"/>
    </source>
</evidence>
<evidence type="ECO:0000313" key="3">
    <source>
        <dbReference type="EMBL" id="KPJ52703.1"/>
    </source>
</evidence>
<protein>
    <recommendedName>
        <fullName evidence="2">Thioredoxin domain-containing protein</fullName>
    </recommendedName>
</protein>
<dbReference type="PROSITE" id="PS51352">
    <property type="entry name" value="THIOREDOXIN_2"/>
    <property type="match status" value="1"/>
</dbReference>
<feature type="signal peptide" evidence="1">
    <location>
        <begin position="1"/>
        <end position="20"/>
    </location>
</feature>
<dbReference type="EMBL" id="LIZS01000045">
    <property type="protein sequence ID" value="KPJ52703.1"/>
    <property type="molecule type" value="Genomic_DNA"/>
</dbReference>
<dbReference type="PANTHER" id="PTHR42852">
    <property type="entry name" value="THIOL:DISULFIDE INTERCHANGE PROTEIN DSBE"/>
    <property type="match status" value="1"/>
</dbReference>
<reference evidence="3 4" key="1">
    <citation type="journal article" date="2015" name="Microbiome">
        <title>Genomic resolution of linkages in carbon, nitrogen, and sulfur cycling among widespread estuary sediment bacteria.</title>
        <authorList>
            <person name="Baker B.J."/>
            <person name="Lazar C.S."/>
            <person name="Teske A.P."/>
            <person name="Dick G.J."/>
        </authorList>
    </citation>
    <scope>NUCLEOTIDE SEQUENCE [LARGE SCALE GENOMIC DNA]</scope>
    <source>
        <strain evidence="3">DG_24</strain>
    </source>
</reference>
<dbReference type="InterPro" id="IPR013766">
    <property type="entry name" value="Thioredoxin_domain"/>
</dbReference>
<dbReference type="PROSITE" id="PS51257">
    <property type="entry name" value="PROKAR_LIPOPROTEIN"/>
    <property type="match status" value="1"/>
</dbReference>
<accession>A0A0S7WRT7</accession>
<feature type="domain" description="Thioredoxin" evidence="2">
    <location>
        <begin position="25"/>
        <end position="164"/>
    </location>
</feature>
<dbReference type="STRING" id="1703770.AMJ39_07185"/>